<accession>A0A3S0XZZ4</accession>
<protein>
    <submittedName>
        <fullName evidence="2">Uncharacterized protein</fullName>
    </submittedName>
</protein>
<keyword evidence="3" id="KW-1185">Reference proteome</keyword>
<gene>
    <name evidence="2" type="ORF">PCC6912_10100</name>
</gene>
<evidence type="ECO:0000313" key="2">
    <source>
        <dbReference type="EMBL" id="RUR84894.1"/>
    </source>
</evidence>
<name>A0A3S0XZZ4_CHLFR</name>
<reference evidence="2 3" key="1">
    <citation type="journal article" date="2019" name="Genome Biol. Evol.">
        <title>Day and night: Metabolic profiles and evolutionary relationships of six axenic non-marine cyanobacteria.</title>
        <authorList>
            <person name="Will S.E."/>
            <person name="Henke P."/>
            <person name="Boedeker C."/>
            <person name="Huang S."/>
            <person name="Brinkmann H."/>
            <person name="Rohde M."/>
            <person name="Jarek M."/>
            <person name="Friedl T."/>
            <person name="Seufert S."/>
            <person name="Schumacher M."/>
            <person name="Overmann J."/>
            <person name="Neumann-Schaal M."/>
            <person name="Petersen J."/>
        </authorList>
    </citation>
    <scope>NUCLEOTIDE SEQUENCE [LARGE SCALE GENOMIC DNA]</scope>
    <source>
        <strain evidence="2 3">PCC 6912</strain>
    </source>
</reference>
<feature type="region of interest" description="Disordered" evidence="1">
    <location>
        <begin position="1"/>
        <end position="46"/>
    </location>
</feature>
<sequence>MGDGEGQGDKETRGQGEEERGEVGTSRGVEELQGHQENNQLLTTNY</sequence>
<feature type="compositionally biased region" description="Polar residues" evidence="1">
    <location>
        <begin position="35"/>
        <end position="46"/>
    </location>
</feature>
<proteinExistence type="predicted"/>
<dbReference type="AlphaFoldDB" id="A0A3S0XZZ4"/>
<feature type="compositionally biased region" description="Basic and acidic residues" evidence="1">
    <location>
        <begin position="7"/>
        <end position="34"/>
    </location>
</feature>
<evidence type="ECO:0000313" key="3">
    <source>
        <dbReference type="Proteomes" id="UP000268857"/>
    </source>
</evidence>
<dbReference type="EMBL" id="RSCJ01000003">
    <property type="protein sequence ID" value="RUR84894.1"/>
    <property type="molecule type" value="Genomic_DNA"/>
</dbReference>
<evidence type="ECO:0000256" key="1">
    <source>
        <dbReference type="SAM" id="MobiDB-lite"/>
    </source>
</evidence>
<dbReference type="Proteomes" id="UP000268857">
    <property type="component" value="Unassembled WGS sequence"/>
</dbReference>
<comment type="caution">
    <text evidence="2">The sequence shown here is derived from an EMBL/GenBank/DDBJ whole genome shotgun (WGS) entry which is preliminary data.</text>
</comment>
<organism evidence="2 3">
    <name type="scientific">Chlorogloeopsis fritschii PCC 6912</name>
    <dbReference type="NCBI Taxonomy" id="211165"/>
    <lineage>
        <taxon>Bacteria</taxon>
        <taxon>Bacillati</taxon>
        <taxon>Cyanobacteriota</taxon>
        <taxon>Cyanophyceae</taxon>
        <taxon>Nostocales</taxon>
        <taxon>Chlorogloeopsidaceae</taxon>
        <taxon>Chlorogloeopsis</taxon>
    </lineage>
</organism>